<sequence>MAHGAFAQRDLAFVNQQVEAFTKELALQGIDTWIWTMRYCDGRTEMFRMPDGTNCFSKGTYYEVYLFYTHSEGKMRMKKFDNCGTFYPFDFSDDTLLVQLNDNWSSLEGEEVKAYQEVVRSENPELRTAIHNCRRKLSMTKDGQQLDKMYNLFDLVEDTNLNYKMNKNLNLIKLEDQMDQLIDQTTSNLNRVKQ</sequence>
<evidence type="ECO:0000313" key="1">
    <source>
        <dbReference type="EMBL" id="PQB04508.1"/>
    </source>
</evidence>
<evidence type="ECO:0000313" key="2">
    <source>
        <dbReference type="Proteomes" id="UP000239800"/>
    </source>
</evidence>
<keyword evidence="2" id="KW-1185">Reference proteome</keyword>
<protein>
    <submittedName>
        <fullName evidence="1">Uncharacterized protein</fullName>
    </submittedName>
</protein>
<reference evidence="1 2" key="1">
    <citation type="submission" date="2016-11" db="EMBL/GenBank/DDBJ databases">
        <title>Trade-off between light-utilization and light-protection in marine flavobacteria.</title>
        <authorList>
            <person name="Kumagai Y."/>
        </authorList>
    </citation>
    <scope>NUCLEOTIDE SEQUENCE [LARGE SCALE GENOMIC DNA]</scope>
    <source>
        <strain evidence="1 2">NBRC 107741</strain>
    </source>
</reference>
<dbReference type="Proteomes" id="UP000239800">
    <property type="component" value="Unassembled WGS sequence"/>
</dbReference>
<name>A0A2S7KPK1_9FLAO</name>
<gene>
    <name evidence="1" type="ORF">BST85_06035</name>
</gene>
<comment type="caution">
    <text evidence="1">The sequence shown here is derived from an EMBL/GenBank/DDBJ whole genome shotgun (WGS) entry which is preliminary data.</text>
</comment>
<accession>A0A2S7KPK1</accession>
<proteinExistence type="predicted"/>
<dbReference type="EMBL" id="MQUB01000001">
    <property type="protein sequence ID" value="PQB04508.1"/>
    <property type="molecule type" value="Genomic_DNA"/>
</dbReference>
<dbReference type="AlphaFoldDB" id="A0A2S7KPK1"/>
<organism evidence="1 2">
    <name type="scientific">Aureitalea marina</name>
    <dbReference type="NCBI Taxonomy" id="930804"/>
    <lineage>
        <taxon>Bacteria</taxon>
        <taxon>Pseudomonadati</taxon>
        <taxon>Bacteroidota</taxon>
        <taxon>Flavobacteriia</taxon>
        <taxon>Flavobacteriales</taxon>
        <taxon>Flavobacteriaceae</taxon>
        <taxon>Aureitalea</taxon>
    </lineage>
</organism>